<dbReference type="InterPro" id="IPR016032">
    <property type="entry name" value="Sig_transdc_resp-reg_C-effctor"/>
</dbReference>
<dbReference type="Pfam" id="PF13401">
    <property type="entry name" value="AAA_22"/>
    <property type="match status" value="1"/>
</dbReference>
<dbReference type="InterPro" id="IPR058852">
    <property type="entry name" value="HTH_77"/>
</dbReference>
<dbReference type="GO" id="GO:0006355">
    <property type="term" value="P:regulation of DNA-templated transcription"/>
    <property type="evidence" value="ECO:0007669"/>
    <property type="project" value="InterPro"/>
</dbReference>
<gene>
    <name evidence="5" type="ORF">HNR61_008146</name>
</gene>
<dbReference type="EMBL" id="JACJIA010000016">
    <property type="protein sequence ID" value="MBA8956463.1"/>
    <property type="molecule type" value="Genomic_DNA"/>
</dbReference>
<dbReference type="Gene3D" id="1.25.40.10">
    <property type="entry name" value="Tetratricopeptide repeat domain"/>
    <property type="match status" value="2"/>
</dbReference>
<evidence type="ECO:0000259" key="4">
    <source>
        <dbReference type="PROSITE" id="PS51755"/>
    </source>
</evidence>
<sequence>MRIGVLGPLEVRDGADRPVAVNGTRLRALLIRLALDPGRAVSVDRLLDDLWDGAPPAGGAGALQALVRRLRTALGHDLLEHGPGGYRLTLDPAHVDAVAFEHAITAARARTDPADRAAALRAALDLWRGAPLADVADADWAAAPVARLTELHLTAREDRADAALAAGETTSLLPELEALTAAHPLRERLRALHMRALRAAGRQADALRVYEDVRARLADTLGADPSAELAAVHLAVLRDAPPPGEHPRTNLPAALTSFVGRETESARVAALLREARLVTLTGPGGAGKTRLAAETAAPLVTAVPDGVWFVPLASVSDARDLAPAVLAALGVTEIVRPSETLAATRPADRLADLLAPKTTLLVLDNCEHLVDAVAELTGRLLAAAPGLRVLATSREPLGITGESLCPVPSLPLPPPDATPADALRYPSVRLLADRAAAVRPGFTVDDATAPHTVAIVRALDGIPLAIELAAARLRSLTPAQVAARLDDRFRLLRGGDRAALPRHRTLRAVVDWSWDLLDDAERAVLRRLSVFAGGATPEAAVEVCAPGDPAALDVIASLVDKSLVMADGAAEPRYRLLETVRVYAADRLAEAGETRRTRDAHAAHFTALAERAEPGLRRRDQLRWSERLTTERDNCNAALRHVRDTGDVRTLLRLVGNLAWYWFMVDLEIQFGGWATAAAALAGDTPPPGLAEEYALCRLVAALMDGVIGDPPTPPDETRAAIGKAVAHLPGRPRHPALALAPHLANLFTNEIGEMHAGLATLGDHPDPWVHAVVSVVLAYTALNAGDIDDAAAKVTRAQAGFAALGDRWGMIMALNGLMQTAVARGDLRAALRYAEEAHGYATERISPDQGATLLADLGRIRAALGDLEGARRDLERGIRASERIGEYADAANALLALGDLERDQGDLTAAHATLERARTLLGHRHRIDFLHVLTVAHSKRGCLAEQRGDLAEAARAHTEAFRLAETTPLLGRPTRAVLLDGLAALTAARGDHARAAELLGMADLLRGHTDPLGVDSRRVRDTTRRALGEDAFTAAYDRGHGATGEDALAVRP</sequence>
<dbReference type="InterPro" id="IPR049945">
    <property type="entry name" value="AAA_22"/>
</dbReference>
<dbReference type="SUPFAM" id="SSF52540">
    <property type="entry name" value="P-loop containing nucleoside triphosphate hydrolases"/>
    <property type="match status" value="1"/>
</dbReference>
<keyword evidence="2 3" id="KW-0238">DNA-binding</keyword>
<evidence type="ECO:0000313" key="6">
    <source>
        <dbReference type="Proteomes" id="UP000572680"/>
    </source>
</evidence>
<dbReference type="PRINTS" id="PR00364">
    <property type="entry name" value="DISEASERSIST"/>
</dbReference>
<dbReference type="InterPro" id="IPR019734">
    <property type="entry name" value="TPR_rpt"/>
</dbReference>
<comment type="caution">
    <text evidence="5">The sequence shown here is derived from an EMBL/GenBank/DDBJ whole genome shotgun (WGS) entry which is preliminary data.</text>
</comment>
<dbReference type="InterPro" id="IPR027417">
    <property type="entry name" value="P-loop_NTPase"/>
</dbReference>
<dbReference type="SUPFAM" id="SSF46894">
    <property type="entry name" value="C-terminal effector domain of the bipartite response regulators"/>
    <property type="match status" value="1"/>
</dbReference>
<dbReference type="PANTHER" id="PTHR47691:SF3">
    <property type="entry name" value="HTH-TYPE TRANSCRIPTIONAL REGULATOR RV0890C-RELATED"/>
    <property type="match status" value="1"/>
</dbReference>
<reference evidence="5 6" key="1">
    <citation type="submission" date="2020-08" db="EMBL/GenBank/DDBJ databases">
        <title>Genomic Encyclopedia of Type Strains, Phase IV (KMG-IV): sequencing the most valuable type-strain genomes for metagenomic binning, comparative biology and taxonomic classification.</title>
        <authorList>
            <person name="Goeker M."/>
        </authorList>
    </citation>
    <scope>NUCLEOTIDE SEQUENCE [LARGE SCALE GENOMIC DNA]</scope>
    <source>
        <strain evidence="5 6">DSM 44197</strain>
    </source>
</reference>
<dbReference type="Proteomes" id="UP000572680">
    <property type="component" value="Unassembled WGS sequence"/>
</dbReference>
<dbReference type="InterPro" id="IPR001867">
    <property type="entry name" value="OmpR/PhoB-type_DNA-bd"/>
</dbReference>
<dbReference type="SMART" id="SM01043">
    <property type="entry name" value="BTAD"/>
    <property type="match status" value="1"/>
</dbReference>
<evidence type="ECO:0000256" key="1">
    <source>
        <dbReference type="ARBA" id="ARBA00005820"/>
    </source>
</evidence>
<evidence type="ECO:0000313" key="5">
    <source>
        <dbReference type="EMBL" id="MBA8956463.1"/>
    </source>
</evidence>
<evidence type="ECO:0000256" key="3">
    <source>
        <dbReference type="PROSITE-ProRule" id="PRU01091"/>
    </source>
</evidence>
<dbReference type="InterPro" id="IPR005158">
    <property type="entry name" value="BTAD"/>
</dbReference>
<dbReference type="CDD" id="cd15831">
    <property type="entry name" value="BTAD"/>
    <property type="match status" value="1"/>
</dbReference>
<protein>
    <submittedName>
        <fullName evidence="5">Putative ATPase/tetratricopeptide (TPR) repeat protein</fullName>
    </submittedName>
</protein>
<dbReference type="InterPro" id="IPR036388">
    <property type="entry name" value="WH-like_DNA-bd_sf"/>
</dbReference>
<organism evidence="5 6">
    <name type="scientific">Actinomadura namibiensis</name>
    <dbReference type="NCBI Taxonomy" id="182080"/>
    <lineage>
        <taxon>Bacteria</taxon>
        <taxon>Bacillati</taxon>
        <taxon>Actinomycetota</taxon>
        <taxon>Actinomycetes</taxon>
        <taxon>Streptosporangiales</taxon>
        <taxon>Thermomonosporaceae</taxon>
        <taxon>Actinomadura</taxon>
    </lineage>
</organism>
<dbReference type="PANTHER" id="PTHR47691">
    <property type="entry name" value="REGULATOR-RELATED"/>
    <property type="match status" value="1"/>
</dbReference>
<feature type="DNA-binding region" description="OmpR/PhoB-type" evidence="3">
    <location>
        <begin position="1"/>
        <end position="90"/>
    </location>
</feature>
<dbReference type="GO" id="GO:0000160">
    <property type="term" value="P:phosphorelay signal transduction system"/>
    <property type="evidence" value="ECO:0007669"/>
    <property type="project" value="InterPro"/>
</dbReference>
<dbReference type="InterPro" id="IPR011990">
    <property type="entry name" value="TPR-like_helical_dom_sf"/>
</dbReference>
<name>A0A7W3LY36_ACTNM</name>
<proteinExistence type="inferred from homology"/>
<feature type="domain" description="OmpR/PhoB-type" evidence="4">
    <location>
        <begin position="1"/>
        <end position="90"/>
    </location>
</feature>
<dbReference type="AlphaFoldDB" id="A0A7W3LY36"/>
<dbReference type="Pfam" id="PF03704">
    <property type="entry name" value="BTAD"/>
    <property type="match status" value="1"/>
</dbReference>
<dbReference type="SMART" id="SM00028">
    <property type="entry name" value="TPR"/>
    <property type="match status" value="3"/>
</dbReference>
<dbReference type="SMART" id="SM00862">
    <property type="entry name" value="Trans_reg_C"/>
    <property type="match status" value="1"/>
</dbReference>
<keyword evidence="6" id="KW-1185">Reference proteome</keyword>
<dbReference type="SUPFAM" id="SSF48452">
    <property type="entry name" value="TPR-like"/>
    <property type="match status" value="2"/>
</dbReference>
<comment type="similarity">
    <text evidence="1">Belongs to the AfsR/DnrI/RedD regulatory family.</text>
</comment>
<accession>A0A7W3LY36</accession>
<dbReference type="Pfam" id="PF25872">
    <property type="entry name" value="HTH_77"/>
    <property type="match status" value="1"/>
</dbReference>
<evidence type="ECO:0000256" key="2">
    <source>
        <dbReference type="ARBA" id="ARBA00023125"/>
    </source>
</evidence>
<dbReference type="Gene3D" id="3.40.50.300">
    <property type="entry name" value="P-loop containing nucleotide triphosphate hydrolases"/>
    <property type="match status" value="1"/>
</dbReference>
<dbReference type="PROSITE" id="PS51755">
    <property type="entry name" value="OMPR_PHOB"/>
    <property type="match status" value="1"/>
</dbReference>
<dbReference type="RefSeq" id="WP_182848389.1">
    <property type="nucleotide sequence ID" value="NZ_JACJIA010000016.1"/>
</dbReference>
<dbReference type="GO" id="GO:0003677">
    <property type="term" value="F:DNA binding"/>
    <property type="evidence" value="ECO:0007669"/>
    <property type="project" value="UniProtKB-UniRule"/>
</dbReference>
<dbReference type="Gene3D" id="1.10.10.10">
    <property type="entry name" value="Winged helix-like DNA-binding domain superfamily/Winged helix DNA-binding domain"/>
    <property type="match status" value="1"/>
</dbReference>